<dbReference type="AlphaFoldDB" id="A0A2R4XFE8"/>
<evidence type="ECO:0000313" key="2">
    <source>
        <dbReference type="Proteomes" id="UP000244571"/>
    </source>
</evidence>
<dbReference type="EMBL" id="CP028901">
    <property type="protein sequence ID" value="AWB32469.1"/>
    <property type="molecule type" value="Genomic_DNA"/>
</dbReference>
<dbReference type="KEGG" id="boz:DBV39_00665"/>
<sequence length="142" mass="15598">MGVSGNLFHDLLSSDGNERFDQILALKGVRIERIVSHGHACDPGFWYDQSWDEWVLVIRGSAVLELVQPAYGEGTIRSEGVACPDLRGADSEGCDDAVQEVRLNAGDHLLIPAHLRHRVQSTSPDEPTVWLAIHWDAGEGSE</sequence>
<dbReference type="CDD" id="cd06981">
    <property type="entry name" value="cupin_reut_a1446"/>
    <property type="match status" value="1"/>
</dbReference>
<accession>A0A2R4XFE8</accession>
<proteinExistence type="predicted"/>
<dbReference type="InterPro" id="IPR011051">
    <property type="entry name" value="RmlC_Cupin_sf"/>
</dbReference>
<reference evidence="1 2" key="1">
    <citation type="submission" date="2018-04" db="EMBL/GenBank/DDBJ databases">
        <title>Bordetella sp. HZ20 isolated from seawater.</title>
        <authorList>
            <person name="Sun C."/>
        </authorList>
    </citation>
    <scope>NUCLEOTIDE SEQUENCE [LARGE SCALE GENOMIC DNA]</scope>
    <source>
        <strain evidence="1 2">HZ20</strain>
    </source>
</reference>
<name>A0A2R4XFE8_9BURK</name>
<dbReference type="InterPro" id="IPR014710">
    <property type="entry name" value="RmlC-like_jellyroll"/>
</dbReference>
<keyword evidence="2" id="KW-1185">Reference proteome</keyword>
<evidence type="ECO:0000313" key="1">
    <source>
        <dbReference type="EMBL" id="AWB32469.1"/>
    </source>
</evidence>
<organism evidence="1 2">
    <name type="scientific">Orrella marina</name>
    <dbReference type="NCBI Taxonomy" id="2163011"/>
    <lineage>
        <taxon>Bacteria</taxon>
        <taxon>Pseudomonadati</taxon>
        <taxon>Pseudomonadota</taxon>
        <taxon>Betaproteobacteria</taxon>
        <taxon>Burkholderiales</taxon>
        <taxon>Alcaligenaceae</taxon>
        <taxon>Orrella</taxon>
    </lineage>
</organism>
<dbReference type="Proteomes" id="UP000244571">
    <property type="component" value="Chromosome"/>
</dbReference>
<protein>
    <submittedName>
        <fullName evidence="1">Cupin</fullName>
    </submittedName>
</protein>
<dbReference type="RefSeq" id="WP_108619910.1">
    <property type="nucleotide sequence ID" value="NZ_CP028901.1"/>
</dbReference>
<gene>
    <name evidence="1" type="ORF">DBV39_00665</name>
</gene>
<dbReference type="SUPFAM" id="SSF51182">
    <property type="entry name" value="RmlC-like cupins"/>
    <property type="match status" value="1"/>
</dbReference>
<dbReference type="Gene3D" id="2.60.120.10">
    <property type="entry name" value="Jelly Rolls"/>
    <property type="match status" value="1"/>
</dbReference>
<dbReference type="OrthoDB" id="9798585at2"/>